<sequence>MYLRALKGAVWNNLLTSVVERAKGGYSIILMELAEAITNITASKRAMAAISSRRFDRSPLIIKPLTASTP</sequence>
<dbReference type="EMBL" id="DRVT01000023">
    <property type="protein sequence ID" value="HHI48943.1"/>
    <property type="molecule type" value="Genomic_DNA"/>
</dbReference>
<gene>
    <name evidence="1" type="ORF">ENL91_02095</name>
</gene>
<dbReference type="AlphaFoldDB" id="A0A7J3UZW4"/>
<evidence type="ECO:0000313" key="1">
    <source>
        <dbReference type="EMBL" id="HHI48943.1"/>
    </source>
</evidence>
<name>A0A7J3UZW4_9CREN</name>
<organism evidence="1">
    <name type="scientific">Candidatus Methanosuratincola petrocarbonis</name>
    <name type="common">ex Vanwonterghem et al. 2016</name>
    <dbReference type="NCBI Taxonomy" id="1867261"/>
    <lineage>
        <taxon>Archaea</taxon>
        <taxon>Thermoproteota</taxon>
        <taxon>Methanosuratincolia</taxon>
        <taxon>Candidatus Methanomethylicales</taxon>
        <taxon>Candidatus Methanomethylicaceae</taxon>
        <taxon>Candidatus Methanosuratincola (ex Vanwonterghem et al. 2016)</taxon>
    </lineage>
</organism>
<reference evidence="1" key="1">
    <citation type="journal article" date="2020" name="mSystems">
        <title>Genome- and Community-Level Interaction Insights into Carbon Utilization and Element Cycling Functions of Hydrothermarchaeota in Hydrothermal Sediment.</title>
        <authorList>
            <person name="Zhou Z."/>
            <person name="Liu Y."/>
            <person name="Xu W."/>
            <person name="Pan J."/>
            <person name="Luo Z.H."/>
            <person name="Li M."/>
        </authorList>
    </citation>
    <scope>NUCLEOTIDE SEQUENCE [LARGE SCALE GENOMIC DNA]</scope>
    <source>
        <strain evidence="1">SpSt-1038</strain>
    </source>
</reference>
<accession>A0A7J3UZW4</accession>
<protein>
    <submittedName>
        <fullName evidence="1">Uncharacterized protein</fullName>
    </submittedName>
</protein>
<comment type="caution">
    <text evidence="1">The sequence shown here is derived from an EMBL/GenBank/DDBJ whole genome shotgun (WGS) entry which is preliminary data.</text>
</comment>
<proteinExistence type="predicted"/>